<dbReference type="SUPFAM" id="SSF55785">
    <property type="entry name" value="PYP-like sensor domain (PAS domain)"/>
    <property type="match status" value="2"/>
</dbReference>
<dbReference type="PROSITE" id="PS50887">
    <property type="entry name" value="GGDEF"/>
    <property type="match status" value="1"/>
</dbReference>
<dbReference type="AlphaFoldDB" id="A0A2P7B4R9"/>
<dbReference type="CDD" id="cd00130">
    <property type="entry name" value="PAS"/>
    <property type="match status" value="2"/>
</dbReference>
<feature type="domain" description="PAS" evidence="3">
    <location>
        <begin position="35"/>
        <end position="104"/>
    </location>
</feature>
<dbReference type="PANTHER" id="PTHR45138:SF9">
    <property type="entry name" value="DIGUANYLATE CYCLASE DGCM-RELATED"/>
    <property type="match status" value="1"/>
</dbReference>
<evidence type="ECO:0000313" key="7">
    <source>
        <dbReference type="Proteomes" id="UP000241444"/>
    </source>
</evidence>
<dbReference type="InterPro" id="IPR013656">
    <property type="entry name" value="PAS_4"/>
</dbReference>
<dbReference type="PROSITE" id="PS50112">
    <property type="entry name" value="PAS"/>
    <property type="match status" value="2"/>
</dbReference>
<dbReference type="FunFam" id="3.30.70.270:FF:000001">
    <property type="entry name" value="Diguanylate cyclase domain protein"/>
    <property type="match status" value="1"/>
</dbReference>
<dbReference type="PANTHER" id="PTHR45138">
    <property type="entry name" value="REGULATORY COMPONENTS OF SENSORY TRANSDUCTION SYSTEM"/>
    <property type="match status" value="1"/>
</dbReference>
<reference evidence="7" key="1">
    <citation type="submission" date="2017-11" db="EMBL/GenBank/DDBJ databases">
        <authorList>
            <person name="Kuznetsova I."/>
            <person name="Sazanova A."/>
            <person name="Chirak E."/>
            <person name="Safronova V."/>
            <person name="Willems A."/>
        </authorList>
    </citation>
    <scope>NUCLEOTIDE SEQUENCE [LARGE SCALE GENOMIC DNA]</scope>
    <source>
        <strain evidence="7">STM 196</strain>
    </source>
</reference>
<proteinExistence type="predicted"/>
<dbReference type="GO" id="GO:0005886">
    <property type="term" value="C:plasma membrane"/>
    <property type="evidence" value="ECO:0007669"/>
    <property type="project" value="TreeGrafter"/>
</dbReference>
<accession>A0A2P7B4R9</accession>
<dbReference type="Pfam" id="PF00990">
    <property type="entry name" value="GGDEF"/>
    <property type="match status" value="1"/>
</dbReference>
<dbReference type="InterPro" id="IPR035965">
    <property type="entry name" value="PAS-like_dom_sf"/>
</dbReference>
<name>A0A2P7B4R9_9HYPH</name>
<dbReference type="Gene3D" id="3.30.70.270">
    <property type="match status" value="1"/>
</dbReference>
<evidence type="ECO:0000256" key="1">
    <source>
        <dbReference type="ARBA" id="ARBA00012528"/>
    </source>
</evidence>
<keyword evidence="7" id="KW-1185">Reference proteome</keyword>
<dbReference type="Proteomes" id="UP000241444">
    <property type="component" value="Unassembled WGS sequence"/>
</dbReference>
<evidence type="ECO:0000313" key="6">
    <source>
        <dbReference type="EMBL" id="PSH61464.1"/>
    </source>
</evidence>
<dbReference type="InterPro" id="IPR029787">
    <property type="entry name" value="Nucleotide_cyclase"/>
</dbReference>
<organism evidence="6 7">
    <name type="scientific">Phyllobacterium brassicacearum</name>
    <dbReference type="NCBI Taxonomy" id="314235"/>
    <lineage>
        <taxon>Bacteria</taxon>
        <taxon>Pseudomonadati</taxon>
        <taxon>Pseudomonadota</taxon>
        <taxon>Alphaproteobacteria</taxon>
        <taxon>Hyphomicrobiales</taxon>
        <taxon>Phyllobacteriaceae</taxon>
        <taxon>Phyllobacterium</taxon>
    </lineage>
</organism>
<dbReference type="InterPro" id="IPR000160">
    <property type="entry name" value="GGDEF_dom"/>
</dbReference>
<protein>
    <recommendedName>
        <fullName evidence="1">diguanylate cyclase</fullName>
        <ecNumber evidence="1">2.7.7.65</ecNumber>
    </recommendedName>
</protein>
<gene>
    <name evidence="6" type="ORF">CU102_26955</name>
</gene>
<feature type="domain" description="PAS" evidence="3">
    <location>
        <begin position="155"/>
        <end position="226"/>
    </location>
</feature>
<evidence type="ECO:0000259" key="3">
    <source>
        <dbReference type="PROSITE" id="PS50112"/>
    </source>
</evidence>
<feature type="domain" description="GGDEF" evidence="5">
    <location>
        <begin position="336"/>
        <end position="475"/>
    </location>
</feature>
<dbReference type="SMART" id="SM00267">
    <property type="entry name" value="GGDEF"/>
    <property type="match status" value="1"/>
</dbReference>
<dbReference type="SUPFAM" id="SSF55073">
    <property type="entry name" value="Nucleotide cyclase"/>
    <property type="match status" value="1"/>
</dbReference>
<dbReference type="NCBIfam" id="TIGR00254">
    <property type="entry name" value="GGDEF"/>
    <property type="match status" value="1"/>
</dbReference>
<dbReference type="GO" id="GO:0043709">
    <property type="term" value="P:cell adhesion involved in single-species biofilm formation"/>
    <property type="evidence" value="ECO:0007669"/>
    <property type="project" value="TreeGrafter"/>
</dbReference>
<dbReference type="PROSITE" id="PS50113">
    <property type="entry name" value="PAC"/>
    <property type="match status" value="1"/>
</dbReference>
<dbReference type="GO" id="GO:0052621">
    <property type="term" value="F:diguanylate cyclase activity"/>
    <property type="evidence" value="ECO:0007669"/>
    <property type="project" value="UniProtKB-EC"/>
</dbReference>
<dbReference type="EMBL" id="PGGO01000037">
    <property type="protein sequence ID" value="PSH61464.1"/>
    <property type="molecule type" value="Genomic_DNA"/>
</dbReference>
<evidence type="ECO:0000256" key="2">
    <source>
        <dbReference type="ARBA" id="ARBA00034247"/>
    </source>
</evidence>
<feature type="domain" description="PAC" evidence="4">
    <location>
        <begin position="230"/>
        <end position="283"/>
    </location>
</feature>
<dbReference type="Pfam" id="PF08448">
    <property type="entry name" value="PAS_4"/>
    <property type="match status" value="1"/>
</dbReference>
<dbReference type="InterPro" id="IPR000700">
    <property type="entry name" value="PAS-assoc_C"/>
</dbReference>
<dbReference type="OrthoDB" id="9814202at2"/>
<comment type="catalytic activity">
    <reaction evidence="2">
        <text>2 GTP = 3',3'-c-di-GMP + 2 diphosphate</text>
        <dbReference type="Rhea" id="RHEA:24898"/>
        <dbReference type="ChEBI" id="CHEBI:33019"/>
        <dbReference type="ChEBI" id="CHEBI:37565"/>
        <dbReference type="ChEBI" id="CHEBI:58805"/>
        <dbReference type="EC" id="2.7.7.65"/>
    </reaction>
</comment>
<dbReference type="InterPro" id="IPR050469">
    <property type="entry name" value="Diguanylate_Cyclase"/>
</dbReference>
<dbReference type="CDD" id="cd01949">
    <property type="entry name" value="GGDEF"/>
    <property type="match status" value="1"/>
</dbReference>
<dbReference type="InterPro" id="IPR043128">
    <property type="entry name" value="Rev_trsase/Diguanyl_cyclase"/>
</dbReference>
<dbReference type="NCBIfam" id="TIGR00229">
    <property type="entry name" value="sensory_box"/>
    <property type="match status" value="1"/>
</dbReference>
<dbReference type="InterPro" id="IPR000014">
    <property type="entry name" value="PAS"/>
</dbReference>
<dbReference type="GO" id="GO:1902201">
    <property type="term" value="P:negative regulation of bacterial-type flagellum-dependent cell motility"/>
    <property type="evidence" value="ECO:0007669"/>
    <property type="project" value="TreeGrafter"/>
</dbReference>
<dbReference type="SMART" id="SM00091">
    <property type="entry name" value="PAS"/>
    <property type="match status" value="2"/>
</dbReference>
<evidence type="ECO:0000259" key="5">
    <source>
        <dbReference type="PROSITE" id="PS50887"/>
    </source>
</evidence>
<dbReference type="InterPro" id="IPR013655">
    <property type="entry name" value="PAS_fold_3"/>
</dbReference>
<dbReference type="EC" id="2.7.7.65" evidence="1"/>
<dbReference type="Pfam" id="PF08447">
    <property type="entry name" value="PAS_3"/>
    <property type="match status" value="1"/>
</dbReference>
<evidence type="ECO:0000259" key="4">
    <source>
        <dbReference type="PROSITE" id="PS50113"/>
    </source>
</evidence>
<sequence length="478" mass="52792">MLRCDPSAVDGRRVMPISKSRQSPFDTRNERGADRLLQIEAVYDKVPVGLCYLNRNGTFVTINDQLSRMLGVASERAVGQQVEDIVPDHAHLLRDSLKAALAGAPIPDQEIRRAEETFMVSAASVTNDLGETTGISVAYTNISNVKRIAHKLQETEQRTTYALESAGQWIWDLNIATMRVWRSPQYRILLGLDPNGADSESVAWDIVHPDDKARAIQAFEDAVSGRTPYFEAVYRVPRGNGGHAWILSRGKIVEYGPDGAPLRLLATSVDISMQKQIEEQLSTTVQLRLELEQKLLEANRKLKNQSERDHLTNLPNRRKFNHLLKREFVRATENADSLAILMIDIDHFKAYNDFYGHLAGDKCLVQVGRALNKVIKQSGGSIARFGGEEFAALLSGVTAEQASTTAMQMLGTVTAMQLEHSGSPTGVISVSIGMAVFGDENREAITGPDDVLNCADSALYQSKRNGRGRLSVWGDFAK</sequence>
<comment type="caution">
    <text evidence="6">The sequence shown here is derived from an EMBL/GenBank/DDBJ whole genome shotgun (WGS) entry which is preliminary data.</text>
</comment>
<dbReference type="Gene3D" id="3.30.450.20">
    <property type="entry name" value="PAS domain"/>
    <property type="match status" value="2"/>
</dbReference>